<proteinExistence type="predicted"/>
<accession>A0AAV7U0R7</accession>
<reference evidence="1" key="1">
    <citation type="journal article" date="2022" name="bioRxiv">
        <title>Sequencing and chromosome-scale assembly of the giantPleurodeles waltlgenome.</title>
        <authorList>
            <person name="Brown T."/>
            <person name="Elewa A."/>
            <person name="Iarovenko S."/>
            <person name="Subramanian E."/>
            <person name="Araus A.J."/>
            <person name="Petzold A."/>
            <person name="Susuki M."/>
            <person name="Suzuki K.-i.T."/>
            <person name="Hayashi T."/>
            <person name="Toyoda A."/>
            <person name="Oliveira C."/>
            <person name="Osipova E."/>
            <person name="Leigh N.D."/>
            <person name="Simon A."/>
            <person name="Yun M.H."/>
        </authorList>
    </citation>
    <scope>NUCLEOTIDE SEQUENCE</scope>
    <source>
        <strain evidence="1">20211129_DDA</strain>
        <tissue evidence="1">Liver</tissue>
    </source>
</reference>
<organism evidence="1 2">
    <name type="scientific">Pleurodeles waltl</name>
    <name type="common">Iberian ribbed newt</name>
    <dbReference type="NCBI Taxonomy" id="8319"/>
    <lineage>
        <taxon>Eukaryota</taxon>
        <taxon>Metazoa</taxon>
        <taxon>Chordata</taxon>
        <taxon>Craniata</taxon>
        <taxon>Vertebrata</taxon>
        <taxon>Euteleostomi</taxon>
        <taxon>Amphibia</taxon>
        <taxon>Batrachia</taxon>
        <taxon>Caudata</taxon>
        <taxon>Salamandroidea</taxon>
        <taxon>Salamandridae</taxon>
        <taxon>Pleurodelinae</taxon>
        <taxon>Pleurodeles</taxon>
    </lineage>
</organism>
<gene>
    <name evidence="1" type="ORF">NDU88_006655</name>
</gene>
<keyword evidence="2" id="KW-1185">Reference proteome</keyword>
<dbReference type="Proteomes" id="UP001066276">
    <property type="component" value="Chromosome 3_2"/>
</dbReference>
<comment type="caution">
    <text evidence="1">The sequence shown here is derived from an EMBL/GenBank/DDBJ whole genome shotgun (WGS) entry which is preliminary data.</text>
</comment>
<sequence length="83" mass="8903">MSLGPVGRNWRVRDVGILKGTVAPQRRVAGGPVWLDKRLKMLQESPVAAAGLGVPLGTLTRPFRHPEVRPAEIGNTSMGCSEC</sequence>
<protein>
    <submittedName>
        <fullName evidence="1">Uncharacterized protein</fullName>
    </submittedName>
</protein>
<dbReference type="AlphaFoldDB" id="A0AAV7U0R7"/>
<evidence type="ECO:0000313" key="2">
    <source>
        <dbReference type="Proteomes" id="UP001066276"/>
    </source>
</evidence>
<dbReference type="EMBL" id="JANPWB010000006">
    <property type="protein sequence ID" value="KAJ1181448.1"/>
    <property type="molecule type" value="Genomic_DNA"/>
</dbReference>
<name>A0AAV7U0R7_PLEWA</name>
<evidence type="ECO:0000313" key="1">
    <source>
        <dbReference type="EMBL" id="KAJ1181448.1"/>
    </source>
</evidence>